<evidence type="ECO:0008006" key="4">
    <source>
        <dbReference type="Google" id="ProtNLM"/>
    </source>
</evidence>
<evidence type="ECO:0000313" key="2">
    <source>
        <dbReference type="EMBL" id="PWW01375.1"/>
    </source>
</evidence>
<name>A0A317PKA1_9HYPH</name>
<organism evidence="2 3">
    <name type="scientific">Hoeflea marina</name>
    <dbReference type="NCBI Taxonomy" id="274592"/>
    <lineage>
        <taxon>Bacteria</taxon>
        <taxon>Pseudomonadati</taxon>
        <taxon>Pseudomonadota</taxon>
        <taxon>Alphaproteobacteria</taxon>
        <taxon>Hyphomicrobiales</taxon>
        <taxon>Rhizobiaceae</taxon>
        <taxon>Hoeflea</taxon>
    </lineage>
</organism>
<sequence length="114" mass="12146">MVTDWRAAIVDSADMARQIASEIPAVVGSTSITVDQAALLYEGIERCARALDRILEDMPQDEVDPALGEAAETLADLWAVLSVAAANKIRTLRGLKPMTSPGDEYRGDDDAGDA</sequence>
<evidence type="ECO:0000256" key="1">
    <source>
        <dbReference type="SAM" id="MobiDB-lite"/>
    </source>
</evidence>
<dbReference type="RefSeq" id="WP_110031200.1">
    <property type="nucleotide sequence ID" value="NZ_QGTR01000002.1"/>
</dbReference>
<protein>
    <recommendedName>
        <fullName evidence="4">MazG-like nucleotide pyrophosphohydrolase family protein</fullName>
    </recommendedName>
</protein>
<dbReference type="Proteomes" id="UP000246352">
    <property type="component" value="Unassembled WGS sequence"/>
</dbReference>
<gene>
    <name evidence="2" type="ORF">DFR52_10234</name>
</gene>
<dbReference type="OrthoDB" id="8116801at2"/>
<feature type="compositionally biased region" description="Basic and acidic residues" evidence="1">
    <location>
        <begin position="103"/>
        <end position="114"/>
    </location>
</feature>
<evidence type="ECO:0000313" key="3">
    <source>
        <dbReference type="Proteomes" id="UP000246352"/>
    </source>
</evidence>
<keyword evidence="3" id="KW-1185">Reference proteome</keyword>
<feature type="region of interest" description="Disordered" evidence="1">
    <location>
        <begin position="95"/>
        <end position="114"/>
    </location>
</feature>
<reference evidence="2 3" key="1">
    <citation type="submission" date="2018-05" db="EMBL/GenBank/DDBJ databases">
        <title>Genomic Encyclopedia of Type Strains, Phase IV (KMG-IV): sequencing the most valuable type-strain genomes for metagenomic binning, comparative biology and taxonomic classification.</title>
        <authorList>
            <person name="Goeker M."/>
        </authorList>
    </citation>
    <scope>NUCLEOTIDE SEQUENCE [LARGE SCALE GENOMIC DNA]</scope>
    <source>
        <strain evidence="2 3">DSM 16791</strain>
    </source>
</reference>
<dbReference type="AlphaFoldDB" id="A0A317PKA1"/>
<comment type="caution">
    <text evidence="2">The sequence shown here is derived from an EMBL/GenBank/DDBJ whole genome shotgun (WGS) entry which is preliminary data.</text>
</comment>
<accession>A0A317PKA1</accession>
<proteinExistence type="predicted"/>
<dbReference type="EMBL" id="QGTR01000002">
    <property type="protein sequence ID" value="PWW01375.1"/>
    <property type="molecule type" value="Genomic_DNA"/>
</dbReference>